<comment type="caution">
    <text evidence="13">The sequence shown here is derived from an EMBL/GenBank/DDBJ whole genome shotgun (WGS) entry which is preliminary data.</text>
</comment>
<comment type="subcellular location">
    <subcellularLocation>
        <location evidence="2">Nucleus</location>
    </subcellularLocation>
</comment>
<evidence type="ECO:0000256" key="5">
    <source>
        <dbReference type="ARBA" id="ARBA00022737"/>
    </source>
</evidence>
<gene>
    <name evidence="13" type="ORF">DdX_13336</name>
</gene>
<keyword evidence="6 10" id="KW-0863">Zinc-finger</keyword>
<dbReference type="PANTHER" id="PTHR24404:SF114">
    <property type="entry name" value="KLUMPFUSS, ISOFORM B-RELATED"/>
    <property type="match status" value="1"/>
</dbReference>
<evidence type="ECO:0000256" key="1">
    <source>
        <dbReference type="ARBA" id="ARBA00003767"/>
    </source>
</evidence>
<dbReference type="GO" id="GO:0006357">
    <property type="term" value="P:regulation of transcription by RNA polymerase II"/>
    <property type="evidence" value="ECO:0007669"/>
    <property type="project" value="TreeGrafter"/>
</dbReference>
<evidence type="ECO:0000313" key="13">
    <source>
        <dbReference type="EMBL" id="KAI1705899.1"/>
    </source>
</evidence>
<dbReference type="AlphaFoldDB" id="A0AAD4MU37"/>
<dbReference type="InterPro" id="IPR050589">
    <property type="entry name" value="Ikaros_C2H2-ZF"/>
</dbReference>
<feature type="compositionally biased region" description="Polar residues" evidence="11">
    <location>
        <begin position="443"/>
        <end position="456"/>
    </location>
</feature>
<name>A0AAD4MU37_9BILA</name>
<keyword evidence="14" id="KW-1185">Reference proteome</keyword>
<feature type="compositionally biased region" description="Basic and acidic residues" evidence="11">
    <location>
        <begin position="201"/>
        <end position="214"/>
    </location>
</feature>
<feature type="compositionally biased region" description="Polar residues" evidence="11">
    <location>
        <begin position="216"/>
        <end position="230"/>
    </location>
</feature>
<keyword evidence="8" id="KW-0238">DNA-binding</keyword>
<dbReference type="PANTHER" id="PTHR24404">
    <property type="entry name" value="ZINC FINGER PROTEIN"/>
    <property type="match status" value="1"/>
</dbReference>
<keyword evidence="5" id="KW-0677">Repeat</keyword>
<dbReference type="GO" id="GO:0005634">
    <property type="term" value="C:nucleus"/>
    <property type="evidence" value="ECO:0007669"/>
    <property type="project" value="UniProtKB-SubCell"/>
</dbReference>
<comment type="function">
    <text evidence="1">May be involved in transcriptional regulation.</text>
</comment>
<dbReference type="Gene3D" id="3.30.160.60">
    <property type="entry name" value="Classic Zinc Finger"/>
    <property type="match status" value="1"/>
</dbReference>
<dbReference type="GO" id="GO:0003700">
    <property type="term" value="F:DNA-binding transcription factor activity"/>
    <property type="evidence" value="ECO:0007669"/>
    <property type="project" value="TreeGrafter"/>
</dbReference>
<dbReference type="GO" id="GO:0008270">
    <property type="term" value="F:zinc ion binding"/>
    <property type="evidence" value="ECO:0007669"/>
    <property type="project" value="UniProtKB-KW"/>
</dbReference>
<feature type="region of interest" description="Disordered" evidence="11">
    <location>
        <begin position="540"/>
        <end position="570"/>
    </location>
</feature>
<dbReference type="FunFam" id="3.30.160.60:FF:001602">
    <property type="entry name" value="Zinc finger protein 490"/>
    <property type="match status" value="1"/>
</dbReference>
<keyword evidence="4" id="KW-0479">Metal-binding</keyword>
<evidence type="ECO:0000256" key="7">
    <source>
        <dbReference type="ARBA" id="ARBA00022833"/>
    </source>
</evidence>
<evidence type="ECO:0000256" key="2">
    <source>
        <dbReference type="ARBA" id="ARBA00004123"/>
    </source>
</evidence>
<sequence>MPLLHLICSRCRDNSSALFSSLDELEQHLARDHYDDCCFYECRLCTEHVPSFPTDCSLQFHKRKVHSGHQDEKDTRDTNLKLDIYNYLNSSTIGAAWAGIRCPLCLESDDSSSLFGSSLIKLEKHIAEIHYQKRSKIHECEACCGRFHTQYSMLIHVQTQHNDISNEQRKEIRAKIGIHESLDNSLKASFDAILSKPIRDRETKDETVDDRRTAMAESSTSATNADSSLAINRNSETVPLEAKSELIFQNVQPRIDIIEIDDDDEQTQVKQECGQTFRNAMKSEIEIIQIDDDDEQAEVKHECGQTPQDAALEVARSEIGQIHNAPASPEALPDTPHPLLPDTEPILLPTFNQQSDQNHEPMEEPEVAPNIDFGDLTSLNLYSDVISSDNGSESNTTYHFHGTSEEVQDSDVAHASMTAGQASDTGNTHLPHLNEVRTAVDPNASNGITATATSMPISKEIPPSKNAKGSNKQIGSRKSKPPIASQEPIQDEETPPKSRLRDRKKVHYAEFEDHGLRVETKRCRLSRIKQNPPQILEGNSLVTSTVDDPDQRFESETKEETSTRKTGSRDIRKVNRRKCNENRGQCSSVQMRTRGGYRRFKCKKCSYAATKRSHLIVHERTHTGERPYRVANKF</sequence>
<evidence type="ECO:0000256" key="4">
    <source>
        <dbReference type="ARBA" id="ARBA00022723"/>
    </source>
</evidence>
<dbReference type="InterPro" id="IPR036236">
    <property type="entry name" value="Znf_C2H2_sf"/>
</dbReference>
<feature type="compositionally biased region" description="Basic and acidic residues" evidence="11">
    <location>
        <begin position="549"/>
        <end position="570"/>
    </location>
</feature>
<evidence type="ECO:0000256" key="9">
    <source>
        <dbReference type="ARBA" id="ARBA00023242"/>
    </source>
</evidence>
<dbReference type="EMBL" id="JAKKPZ010000052">
    <property type="protein sequence ID" value="KAI1705899.1"/>
    <property type="molecule type" value="Genomic_DNA"/>
</dbReference>
<evidence type="ECO:0000256" key="8">
    <source>
        <dbReference type="ARBA" id="ARBA00023125"/>
    </source>
</evidence>
<evidence type="ECO:0000256" key="3">
    <source>
        <dbReference type="ARBA" id="ARBA00006991"/>
    </source>
</evidence>
<feature type="domain" description="C2H2-type" evidence="12">
    <location>
        <begin position="600"/>
        <end position="627"/>
    </location>
</feature>
<evidence type="ECO:0000259" key="12">
    <source>
        <dbReference type="PROSITE" id="PS50157"/>
    </source>
</evidence>
<feature type="region of interest" description="Disordered" evidence="11">
    <location>
        <begin position="201"/>
        <end position="230"/>
    </location>
</feature>
<proteinExistence type="inferred from homology"/>
<dbReference type="GO" id="GO:0000978">
    <property type="term" value="F:RNA polymerase II cis-regulatory region sequence-specific DNA binding"/>
    <property type="evidence" value="ECO:0007669"/>
    <property type="project" value="TreeGrafter"/>
</dbReference>
<feature type="region of interest" description="Disordered" evidence="11">
    <location>
        <begin position="438"/>
        <end position="503"/>
    </location>
</feature>
<keyword evidence="7" id="KW-0862">Zinc</keyword>
<accession>A0AAD4MU37</accession>
<evidence type="ECO:0000256" key="6">
    <source>
        <dbReference type="ARBA" id="ARBA00022771"/>
    </source>
</evidence>
<dbReference type="InterPro" id="IPR013087">
    <property type="entry name" value="Znf_C2H2_type"/>
</dbReference>
<evidence type="ECO:0000256" key="10">
    <source>
        <dbReference type="PROSITE-ProRule" id="PRU00042"/>
    </source>
</evidence>
<dbReference type="PROSITE" id="PS50157">
    <property type="entry name" value="ZINC_FINGER_C2H2_2"/>
    <property type="match status" value="1"/>
</dbReference>
<dbReference type="PROSITE" id="PS00028">
    <property type="entry name" value="ZINC_FINGER_C2H2_1"/>
    <property type="match status" value="1"/>
</dbReference>
<comment type="similarity">
    <text evidence="3">Belongs to the krueppel C2H2-type zinc-finger protein family.</text>
</comment>
<dbReference type="SUPFAM" id="SSF57667">
    <property type="entry name" value="beta-beta-alpha zinc fingers"/>
    <property type="match status" value="1"/>
</dbReference>
<keyword evidence="9" id="KW-0539">Nucleus</keyword>
<reference evidence="13" key="1">
    <citation type="submission" date="2022-01" db="EMBL/GenBank/DDBJ databases">
        <title>Genome Sequence Resource for Two Populations of Ditylenchus destructor, the Migratory Endoparasitic Phytonematode.</title>
        <authorList>
            <person name="Zhang H."/>
            <person name="Lin R."/>
            <person name="Xie B."/>
        </authorList>
    </citation>
    <scope>NUCLEOTIDE SEQUENCE</scope>
    <source>
        <strain evidence="13">BazhouSP</strain>
    </source>
</reference>
<protein>
    <recommendedName>
        <fullName evidence="12">C2H2-type domain-containing protein</fullName>
    </recommendedName>
</protein>
<dbReference type="Proteomes" id="UP001201812">
    <property type="component" value="Unassembled WGS sequence"/>
</dbReference>
<dbReference type="SMART" id="SM00355">
    <property type="entry name" value="ZnF_C2H2"/>
    <property type="match status" value="5"/>
</dbReference>
<organism evidence="13 14">
    <name type="scientific">Ditylenchus destructor</name>
    <dbReference type="NCBI Taxonomy" id="166010"/>
    <lineage>
        <taxon>Eukaryota</taxon>
        <taxon>Metazoa</taxon>
        <taxon>Ecdysozoa</taxon>
        <taxon>Nematoda</taxon>
        <taxon>Chromadorea</taxon>
        <taxon>Rhabditida</taxon>
        <taxon>Tylenchina</taxon>
        <taxon>Tylenchomorpha</taxon>
        <taxon>Sphaerularioidea</taxon>
        <taxon>Anguinidae</taxon>
        <taxon>Anguininae</taxon>
        <taxon>Ditylenchus</taxon>
    </lineage>
</organism>
<evidence type="ECO:0000313" key="14">
    <source>
        <dbReference type="Proteomes" id="UP001201812"/>
    </source>
</evidence>
<evidence type="ECO:0000256" key="11">
    <source>
        <dbReference type="SAM" id="MobiDB-lite"/>
    </source>
</evidence>